<comment type="caution">
    <text evidence="1">The sequence shown here is derived from an EMBL/GenBank/DDBJ whole genome shotgun (WGS) entry which is preliminary data.</text>
</comment>
<reference evidence="1" key="1">
    <citation type="journal article" date="2021" name="New Phytol.">
        <title>Evolutionary innovations through gain and loss of genes in the ectomycorrhizal Boletales.</title>
        <authorList>
            <person name="Wu G."/>
            <person name="Miyauchi S."/>
            <person name="Morin E."/>
            <person name="Kuo A."/>
            <person name="Drula E."/>
            <person name="Varga T."/>
            <person name="Kohler A."/>
            <person name="Feng B."/>
            <person name="Cao Y."/>
            <person name="Lipzen A."/>
            <person name="Daum C."/>
            <person name="Hundley H."/>
            <person name="Pangilinan J."/>
            <person name="Johnson J."/>
            <person name="Barry K."/>
            <person name="LaButti K."/>
            <person name="Ng V."/>
            <person name="Ahrendt S."/>
            <person name="Min B."/>
            <person name="Choi I.G."/>
            <person name="Park H."/>
            <person name="Plett J.M."/>
            <person name="Magnuson J."/>
            <person name="Spatafora J.W."/>
            <person name="Nagy L.G."/>
            <person name="Henrissat B."/>
            <person name="Grigoriev I.V."/>
            <person name="Yang Z.L."/>
            <person name="Xu J."/>
            <person name="Martin F.M."/>
        </authorList>
    </citation>
    <scope>NUCLEOTIDE SEQUENCE</scope>
    <source>
        <strain evidence="1">KUC20120723A-06</strain>
    </source>
</reference>
<organism evidence="1 2">
    <name type="scientific">Leucogyrophana mollusca</name>
    <dbReference type="NCBI Taxonomy" id="85980"/>
    <lineage>
        <taxon>Eukaryota</taxon>
        <taxon>Fungi</taxon>
        <taxon>Dikarya</taxon>
        <taxon>Basidiomycota</taxon>
        <taxon>Agaricomycotina</taxon>
        <taxon>Agaricomycetes</taxon>
        <taxon>Agaricomycetidae</taxon>
        <taxon>Boletales</taxon>
        <taxon>Boletales incertae sedis</taxon>
        <taxon>Leucogyrophana</taxon>
    </lineage>
</organism>
<sequence>MPATRSSSKQPSASGPQPHQSAPMPYSSPRRPPSYVKETASRKDVIILSSDEDELERKKVKKLKPKTKRTTAKKSAKKAVPVLDDVLEITSSDDDRPVPPPRKPGPTPGPSGETETDLLKNFRDLQQEHAQLQRKLSQLDTECEFSERTIQQLHHALATQSKATGELQGEVEQLNTEISRLRGIACGGQKVDVSKLEDHISCEVCTLKMWSPFILPDCGHTFCQSCLTDWFGMTLAQYTTRHPAYNPRAPAPDLNSLAQQMLTLSGGPLQPYAQAFLSAYYQQVGAGINHNRQVGPGPEYSCPTCRKEVRVKPVEDFKLKALVREVAGACG</sequence>
<evidence type="ECO:0000313" key="2">
    <source>
        <dbReference type="Proteomes" id="UP000790709"/>
    </source>
</evidence>
<dbReference type="Proteomes" id="UP000790709">
    <property type="component" value="Unassembled WGS sequence"/>
</dbReference>
<proteinExistence type="predicted"/>
<gene>
    <name evidence="1" type="ORF">BV22DRAFT_1123457</name>
</gene>
<evidence type="ECO:0000313" key="1">
    <source>
        <dbReference type="EMBL" id="KAH7919110.1"/>
    </source>
</evidence>
<dbReference type="EMBL" id="MU266693">
    <property type="protein sequence ID" value="KAH7919110.1"/>
    <property type="molecule type" value="Genomic_DNA"/>
</dbReference>
<keyword evidence="2" id="KW-1185">Reference proteome</keyword>
<accession>A0ACB8B001</accession>
<feature type="non-terminal residue" evidence="1">
    <location>
        <position position="331"/>
    </location>
</feature>
<protein>
    <submittedName>
        <fullName evidence="1">Uncharacterized protein</fullName>
    </submittedName>
</protein>
<name>A0ACB8B001_9AGAM</name>